<evidence type="ECO:0000313" key="2">
    <source>
        <dbReference type="Proteomes" id="UP000037696"/>
    </source>
</evidence>
<name>A0A0M8P523_9EURO</name>
<comment type="caution">
    <text evidence="1">The sequence shown here is derived from an EMBL/GenBank/DDBJ whole genome shotgun (WGS) entry which is preliminary data.</text>
</comment>
<dbReference type="EMBL" id="LHQQ01000046">
    <property type="protein sequence ID" value="KOS45288.1"/>
    <property type="molecule type" value="Genomic_DNA"/>
</dbReference>
<dbReference type="AlphaFoldDB" id="A0A0M8P523"/>
<sequence>MFPANSHAAPGYKSESHVQLPIWLLPIVANSERAQFYSVSKKRHEVSTKSERESQDLSDIILSICIFPKAKKKAEIQYKPCHMEGIGMSTCIEHAVHQFTDRFQFQVSRDHEAIRFLPLPWSWQM</sequence>
<evidence type="ECO:0000313" key="1">
    <source>
        <dbReference type="EMBL" id="KOS45288.1"/>
    </source>
</evidence>
<reference evidence="1 2" key="1">
    <citation type="submission" date="2015-08" db="EMBL/GenBank/DDBJ databases">
        <title>Genome sequencing of Penicillium nordicum.</title>
        <authorList>
            <person name="Nguyen H.D."/>
            <person name="Seifert K.A."/>
        </authorList>
    </citation>
    <scope>NUCLEOTIDE SEQUENCE [LARGE SCALE GENOMIC DNA]</scope>
    <source>
        <strain evidence="1 2">DAOMC 185683</strain>
    </source>
</reference>
<accession>A0A0M8P523</accession>
<organism evidence="1 2">
    <name type="scientific">Penicillium nordicum</name>
    <dbReference type="NCBI Taxonomy" id="229535"/>
    <lineage>
        <taxon>Eukaryota</taxon>
        <taxon>Fungi</taxon>
        <taxon>Dikarya</taxon>
        <taxon>Ascomycota</taxon>
        <taxon>Pezizomycotina</taxon>
        <taxon>Eurotiomycetes</taxon>
        <taxon>Eurotiomycetidae</taxon>
        <taxon>Eurotiales</taxon>
        <taxon>Aspergillaceae</taxon>
        <taxon>Penicillium</taxon>
    </lineage>
</organism>
<dbReference type="Proteomes" id="UP000037696">
    <property type="component" value="Unassembled WGS sequence"/>
</dbReference>
<proteinExistence type="predicted"/>
<keyword evidence="2" id="KW-1185">Reference proteome</keyword>
<gene>
    <name evidence="1" type="ORF">ACN38_g3804</name>
</gene>
<protein>
    <submittedName>
        <fullName evidence="1">Uncharacterized protein</fullName>
    </submittedName>
</protein>